<dbReference type="AlphaFoldDB" id="A0A6H5H010"/>
<sequence length="212" mass="24394">MPYSFWGHALNYVVHVHNRLPNASNDFMSPYEVIHGNEPSMKHVKRFGCLSMVVNYNPKPKFAPNAKRAYLLECGDTGYVLLDEQHKTLIRSCDVKCLENVVYGDKIKDFPKPLAEMLEICTEEDSSERGFPDEKSKDASTDRLLYIEPNSFKEAMNCPERDLWEDSIRDELSSLESNGTWEFLPKSELPSGTKVIKARWVYKRKLEANGTH</sequence>
<evidence type="ECO:0000313" key="2">
    <source>
        <dbReference type="Proteomes" id="UP000479000"/>
    </source>
</evidence>
<reference evidence="1 2" key="1">
    <citation type="submission" date="2020-02" db="EMBL/GenBank/DDBJ databases">
        <authorList>
            <person name="Ferguson B K."/>
        </authorList>
    </citation>
    <scope>NUCLEOTIDE SEQUENCE [LARGE SCALE GENOMIC DNA]</scope>
</reference>
<dbReference type="OrthoDB" id="411615at2759"/>
<feature type="non-terminal residue" evidence="1">
    <location>
        <position position="1"/>
    </location>
</feature>
<dbReference type="Proteomes" id="UP000479000">
    <property type="component" value="Unassembled WGS sequence"/>
</dbReference>
<dbReference type="EMBL" id="CADCXU010022477">
    <property type="protein sequence ID" value="CAB0009920.1"/>
    <property type="molecule type" value="Genomic_DNA"/>
</dbReference>
<accession>A0A6H5H010</accession>
<organism evidence="1 2">
    <name type="scientific">Nesidiocoris tenuis</name>
    <dbReference type="NCBI Taxonomy" id="355587"/>
    <lineage>
        <taxon>Eukaryota</taxon>
        <taxon>Metazoa</taxon>
        <taxon>Ecdysozoa</taxon>
        <taxon>Arthropoda</taxon>
        <taxon>Hexapoda</taxon>
        <taxon>Insecta</taxon>
        <taxon>Pterygota</taxon>
        <taxon>Neoptera</taxon>
        <taxon>Paraneoptera</taxon>
        <taxon>Hemiptera</taxon>
        <taxon>Heteroptera</taxon>
        <taxon>Panheteroptera</taxon>
        <taxon>Cimicomorpha</taxon>
        <taxon>Miridae</taxon>
        <taxon>Dicyphina</taxon>
        <taxon>Nesidiocoris</taxon>
    </lineage>
</organism>
<evidence type="ECO:0000313" key="1">
    <source>
        <dbReference type="EMBL" id="CAB0009920.1"/>
    </source>
</evidence>
<protein>
    <recommendedName>
        <fullName evidence="3">Reverse transcriptase Ty1/copia-type domain-containing protein</fullName>
    </recommendedName>
</protein>
<keyword evidence="2" id="KW-1185">Reference proteome</keyword>
<name>A0A6H5H010_9HEMI</name>
<evidence type="ECO:0008006" key="3">
    <source>
        <dbReference type="Google" id="ProtNLM"/>
    </source>
</evidence>
<proteinExistence type="predicted"/>
<feature type="non-terminal residue" evidence="1">
    <location>
        <position position="212"/>
    </location>
</feature>
<gene>
    <name evidence="1" type="ORF">NTEN_LOCUS14993</name>
</gene>